<proteinExistence type="predicted"/>
<dbReference type="GO" id="GO:0008307">
    <property type="term" value="F:structural constituent of muscle"/>
    <property type="evidence" value="ECO:0007669"/>
    <property type="project" value="TreeGrafter"/>
</dbReference>
<accession>A0A5J5DCX6</accession>
<name>A0A5J5DCX6_9PERO</name>
<dbReference type="Proteomes" id="UP000327493">
    <property type="component" value="Chromosome 7"/>
</dbReference>
<dbReference type="SUPFAM" id="SSF47473">
    <property type="entry name" value="EF-hand"/>
    <property type="match status" value="1"/>
</dbReference>
<feature type="domain" description="EF-hand" evidence="2">
    <location>
        <begin position="160"/>
        <end position="195"/>
    </location>
</feature>
<dbReference type="InterPro" id="IPR011992">
    <property type="entry name" value="EF-hand-dom_pair"/>
</dbReference>
<feature type="region of interest" description="Disordered" evidence="1">
    <location>
        <begin position="1"/>
        <end position="49"/>
    </location>
</feature>
<dbReference type="PANTHER" id="PTHR23048">
    <property type="entry name" value="MYOSIN LIGHT CHAIN 1, 3"/>
    <property type="match status" value="1"/>
</dbReference>
<evidence type="ECO:0000256" key="1">
    <source>
        <dbReference type="SAM" id="MobiDB-lite"/>
    </source>
</evidence>
<feature type="region of interest" description="Disordered" evidence="1">
    <location>
        <begin position="259"/>
        <end position="287"/>
    </location>
</feature>
<dbReference type="CDD" id="cd00051">
    <property type="entry name" value="EFh"/>
    <property type="match status" value="1"/>
</dbReference>
<dbReference type="FunFam" id="1.10.238.10:FF:000056">
    <property type="entry name" value="Myosin light chain 1 skeletal"/>
    <property type="match status" value="1"/>
</dbReference>
<sequence>MAPKREPSIKKSPSPVNQPRLGPPYPCLAAAPAAPKPTPEQKPRMLRLSDSPFDPSTLEMTFALYFHSHPALCPPVMIEFNLDQIHEFKEAFLLFDRTGDGKISFSQCGDVMRALGQNPVNAEVLKVLGNPKAEEMNSKMLDFEQFLPMFQAIAKNKDQGSMEDFVEGLRVFDKEGNGTVMGAELREKMTEEEVETLLAGHEDANGCINYEALCLCPWLQHAPLHVSRTPPQGITNGPQRSLCQTSPRPINFQLESARRESRGLGPGMAQLHPSFFASGATDSPNPL</sequence>
<comment type="caution">
    <text evidence="3">The sequence shown here is derived from an EMBL/GenBank/DDBJ whole genome shotgun (WGS) entry which is preliminary data.</text>
</comment>
<protein>
    <recommendedName>
        <fullName evidence="2">EF-hand domain-containing protein</fullName>
    </recommendedName>
</protein>
<gene>
    <name evidence="3" type="ORF">FQN60_002023</name>
</gene>
<dbReference type="EMBL" id="VOFY01000007">
    <property type="protein sequence ID" value="KAA8591080.1"/>
    <property type="molecule type" value="Genomic_DNA"/>
</dbReference>
<dbReference type="GO" id="GO:0016460">
    <property type="term" value="C:myosin II complex"/>
    <property type="evidence" value="ECO:0007669"/>
    <property type="project" value="TreeGrafter"/>
</dbReference>
<dbReference type="Gene3D" id="1.10.238.10">
    <property type="entry name" value="EF-hand"/>
    <property type="match status" value="2"/>
</dbReference>
<feature type="non-terminal residue" evidence="3">
    <location>
        <position position="287"/>
    </location>
</feature>
<dbReference type="PANTHER" id="PTHR23048:SF7">
    <property type="entry name" value="SIMILAR TO MYOSIN, LIGHT POLYPEPTIDE 6, ALKALI, SMOOTH MUSCLE AND NON-MUSCLE"/>
    <property type="match status" value="1"/>
</dbReference>
<keyword evidence="4" id="KW-1185">Reference proteome</keyword>
<dbReference type="GO" id="GO:0005509">
    <property type="term" value="F:calcium ion binding"/>
    <property type="evidence" value="ECO:0007669"/>
    <property type="project" value="InterPro"/>
</dbReference>
<dbReference type="SMART" id="SM00054">
    <property type="entry name" value="EFh"/>
    <property type="match status" value="2"/>
</dbReference>
<evidence type="ECO:0000313" key="3">
    <source>
        <dbReference type="EMBL" id="KAA8591080.1"/>
    </source>
</evidence>
<dbReference type="PROSITE" id="PS50222">
    <property type="entry name" value="EF_HAND_2"/>
    <property type="match status" value="2"/>
</dbReference>
<dbReference type="AlphaFoldDB" id="A0A5J5DCX6"/>
<dbReference type="InterPro" id="IPR002048">
    <property type="entry name" value="EF_hand_dom"/>
</dbReference>
<evidence type="ECO:0000259" key="2">
    <source>
        <dbReference type="PROSITE" id="PS50222"/>
    </source>
</evidence>
<evidence type="ECO:0000313" key="4">
    <source>
        <dbReference type="Proteomes" id="UP000327493"/>
    </source>
</evidence>
<dbReference type="InterPro" id="IPR050230">
    <property type="entry name" value="CALM/Myosin/TropC-like"/>
</dbReference>
<dbReference type="Pfam" id="PF13405">
    <property type="entry name" value="EF-hand_6"/>
    <property type="match status" value="1"/>
</dbReference>
<feature type="domain" description="EF-hand" evidence="2">
    <location>
        <begin position="83"/>
        <end position="118"/>
    </location>
</feature>
<reference evidence="3 4" key="1">
    <citation type="submission" date="2019-08" db="EMBL/GenBank/DDBJ databases">
        <title>A chromosome-level genome assembly, high-density linkage maps, and genome scans reveal the genomic architecture of hybrid incompatibilities underlying speciation via character displacement in darters (Percidae: Etheostominae).</title>
        <authorList>
            <person name="Moran R.L."/>
            <person name="Catchen J.M."/>
            <person name="Fuller R.C."/>
        </authorList>
    </citation>
    <scope>NUCLEOTIDE SEQUENCE [LARGE SCALE GENOMIC DNA]</scope>
    <source>
        <strain evidence="3">EspeVRDwgs_2016</strain>
        <tissue evidence="3">Muscle</tissue>
    </source>
</reference>
<organism evidence="3 4">
    <name type="scientific">Etheostoma spectabile</name>
    <name type="common">orangethroat darter</name>
    <dbReference type="NCBI Taxonomy" id="54343"/>
    <lineage>
        <taxon>Eukaryota</taxon>
        <taxon>Metazoa</taxon>
        <taxon>Chordata</taxon>
        <taxon>Craniata</taxon>
        <taxon>Vertebrata</taxon>
        <taxon>Euteleostomi</taxon>
        <taxon>Actinopterygii</taxon>
        <taxon>Neopterygii</taxon>
        <taxon>Teleostei</taxon>
        <taxon>Neoteleostei</taxon>
        <taxon>Acanthomorphata</taxon>
        <taxon>Eupercaria</taxon>
        <taxon>Perciformes</taxon>
        <taxon>Percoidei</taxon>
        <taxon>Percidae</taxon>
        <taxon>Etheostomatinae</taxon>
        <taxon>Etheostoma</taxon>
    </lineage>
</organism>